<feature type="transmembrane region" description="Helical" evidence="2">
    <location>
        <begin position="140"/>
        <end position="161"/>
    </location>
</feature>
<comment type="caution">
    <text evidence="3">The sequence shown here is derived from an EMBL/GenBank/DDBJ whole genome shotgun (WGS) entry which is preliminary data.</text>
</comment>
<name>A0A401GIP6_9APHY</name>
<feature type="transmembrane region" description="Helical" evidence="2">
    <location>
        <begin position="12"/>
        <end position="35"/>
    </location>
</feature>
<dbReference type="Proteomes" id="UP000287166">
    <property type="component" value="Unassembled WGS sequence"/>
</dbReference>
<dbReference type="GeneID" id="38778945"/>
<evidence type="ECO:0000256" key="2">
    <source>
        <dbReference type="SAM" id="Phobius"/>
    </source>
</evidence>
<feature type="region of interest" description="Disordered" evidence="1">
    <location>
        <begin position="218"/>
        <end position="249"/>
    </location>
</feature>
<dbReference type="AlphaFoldDB" id="A0A401GIP6"/>
<dbReference type="EMBL" id="BFAD01000004">
    <property type="protein sequence ID" value="GBE82028.1"/>
    <property type="molecule type" value="Genomic_DNA"/>
</dbReference>
<feature type="transmembrane region" description="Helical" evidence="2">
    <location>
        <begin position="47"/>
        <end position="66"/>
    </location>
</feature>
<keyword evidence="2" id="KW-1133">Transmembrane helix</keyword>
<feature type="transmembrane region" description="Helical" evidence="2">
    <location>
        <begin position="72"/>
        <end position="95"/>
    </location>
</feature>
<keyword evidence="2" id="KW-0472">Membrane</keyword>
<dbReference type="OrthoDB" id="3065653at2759"/>
<keyword evidence="2" id="KW-0812">Transmembrane</keyword>
<evidence type="ECO:0000256" key="1">
    <source>
        <dbReference type="SAM" id="MobiDB-lite"/>
    </source>
</evidence>
<dbReference type="RefSeq" id="XP_027612941.1">
    <property type="nucleotide sequence ID" value="XM_027757140.1"/>
</dbReference>
<accession>A0A401GIP6</accession>
<keyword evidence="4" id="KW-1185">Reference proteome</keyword>
<evidence type="ECO:0000313" key="4">
    <source>
        <dbReference type="Proteomes" id="UP000287166"/>
    </source>
</evidence>
<dbReference type="InParanoid" id="A0A401GIP6"/>
<organism evidence="3 4">
    <name type="scientific">Sparassis crispa</name>
    <dbReference type="NCBI Taxonomy" id="139825"/>
    <lineage>
        <taxon>Eukaryota</taxon>
        <taxon>Fungi</taxon>
        <taxon>Dikarya</taxon>
        <taxon>Basidiomycota</taxon>
        <taxon>Agaricomycotina</taxon>
        <taxon>Agaricomycetes</taxon>
        <taxon>Polyporales</taxon>
        <taxon>Sparassidaceae</taxon>
        <taxon>Sparassis</taxon>
    </lineage>
</organism>
<protein>
    <submittedName>
        <fullName evidence="3">Uncharacterized protein</fullName>
    </submittedName>
</protein>
<sequence length="249" mass="28018">MWHFSAFLKLRTMAFAIIMLTSLVWTTLLSVWLFIKWDISDSSQREIVVVFIVANWLSAVILPTMLTVDFRAWVDAAPLLALLFLHVGTAIIYTLSFSQFSCPPQNTAASCRDINLVILCGSWVNPALREVPSFTCGRVLIIRGAFIVLAYVIYLGVVLIWRSQDPEAFESFEKRQSELPMMLPPQRVSANTFTSIHHDQSNGVDGSSQLPWLAPAMQPASRDNQDLESDDSSPRSSGRLSKPLPKYFY</sequence>
<proteinExistence type="predicted"/>
<dbReference type="STRING" id="139825.A0A401GIP6"/>
<evidence type="ECO:0000313" key="3">
    <source>
        <dbReference type="EMBL" id="GBE82028.1"/>
    </source>
</evidence>
<reference evidence="3 4" key="1">
    <citation type="journal article" date="2018" name="Sci. Rep.">
        <title>Genome sequence of the cauliflower mushroom Sparassis crispa (Hanabiratake) and its association with beneficial usage.</title>
        <authorList>
            <person name="Kiyama R."/>
            <person name="Furutani Y."/>
            <person name="Kawaguchi K."/>
            <person name="Nakanishi T."/>
        </authorList>
    </citation>
    <scope>NUCLEOTIDE SEQUENCE [LARGE SCALE GENOMIC DNA]</scope>
</reference>
<gene>
    <name evidence="3" type="ORF">SCP_0404040</name>
</gene>